<dbReference type="AlphaFoldDB" id="A0A378LNM4"/>
<sequence length="534" mass="60621">MQDKSISESLGSFQILMKFIQKSTLVNQASLLAGSSIKEGAFVLKKALDDGDSLHAIFDDPNCQLYLIYLLREHLISEEKFLTGYLYISVLMQFSEKQLIHPEHADARRLDWGKTHVFNSKDSSLLRNYAEHIEAAFDHHISAREIVNYFNSVSGSEGWIIGMPYKPHVKNDDVSGMMRTNIQFSPLLQIHSDSSQKYVLIPSIAFSKWLLKKLNPERQIEITPCFGNVGIMSLYEHFHSQNKHPVTIHSAYIKSNPKRIHQSQAGPVPFALHDIFFHCFGASAFKKNEYDFLMQFMIPALQKIVDSESNEVRAMAISMRDIINDLAFNPTNLINKNSLVEYITNKLASDKYGTNDFGQLNEDELVTYFILLQKLCQELYQHKDRSPVDVPGLLEKAINMNFIHDVEFDAEGSREEALKTVASMIYDLQISSLSIKEMRNQLNGSLASRPEIGLLINKAGFPFLPPLHSFPEDLLHEALHLLKKDIENPHPLLGKNQWGLFSEEKSSIHPGGHFSFTEALRTDATDVKGNKNPS</sequence>
<evidence type="ECO:0000313" key="1">
    <source>
        <dbReference type="EMBL" id="STY28287.1"/>
    </source>
</evidence>
<dbReference type="EMBL" id="UGPB01000001">
    <property type="protein sequence ID" value="STY28287.1"/>
    <property type="molecule type" value="Genomic_DNA"/>
</dbReference>
<organism evidence="1 2">
    <name type="scientific">Legionella wadsworthii</name>
    <dbReference type="NCBI Taxonomy" id="28088"/>
    <lineage>
        <taxon>Bacteria</taxon>
        <taxon>Pseudomonadati</taxon>
        <taxon>Pseudomonadota</taxon>
        <taxon>Gammaproteobacteria</taxon>
        <taxon>Legionellales</taxon>
        <taxon>Legionellaceae</taxon>
        <taxon>Legionella</taxon>
    </lineage>
</organism>
<dbReference type="RefSeq" id="WP_031562805.1">
    <property type="nucleotide sequence ID" value="NZ_CAAAIS010000002.1"/>
</dbReference>
<name>A0A378LNM4_9GAMM</name>
<dbReference type="OrthoDB" id="5659813at2"/>
<dbReference type="Proteomes" id="UP000255297">
    <property type="component" value="Unassembled WGS sequence"/>
</dbReference>
<evidence type="ECO:0000313" key="2">
    <source>
        <dbReference type="Proteomes" id="UP000255297"/>
    </source>
</evidence>
<dbReference type="STRING" id="1122170.GCA_000701265_02220"/>
<protein>
    <submittedName>
        <fullName evidence="1">Uncharacterized protein</fullName>
    </submittedName>
</protein>
<proteinExistence type="predicted"/>
<reference evidence="1 2" key="1">
    <citation type="submission" date="2018-06" db="EMBL/GenBank/DDBJ databases">
        <authorList>
            <consortium name="Pathogen Informatics"/>
            <person name="Doyle S."/>
        </authorList>
    </citation>
    <scope>NUCLEOTIDE SEQUENCE [LARGE SCALE GENOMIC DNA]</scope>
    <source>
        <strain evidence="1 2">NCTC11532</strain>
    </source>
</reference>
<keyword evidence="2" id="KW-1185">Reference proteome</keyword>
<gene>
    <name evidence="1" type="ORF">NCTC11532_00457</name>
</gene>
<accession>A0A378LNM4</accession>